<proteinExistence type="predicted"/>
<evidence type="ECO:0000256" key="2">
    <source>
        <dbReference type="SAM" id="Phobius"/>
    </source>
</evidence>
<evidence type="ECO:0000256" key="1">
    <source>
        <dbReference type="SAM" id="Coils"/>
    </source>
</evidence>
<dbReference type="EMBL" id="PXNP01000020">
    <property type="protein sequence ID" value="PSF11838.1"/>
    <property type="molecule type" value="Genomic_DNA"/>
</dbReference>
<name>A0A2T1KP77_9GAMM</name>
<keyword evidence="4" id="KW-0808">Transferase</keyword>
<reference evidence="4 5" key="1">
    <citation type="submission" date="2018-03" db="EMBL/GenBank/DDBJ databases">
        <title>Marinobacter brunus sp. nov., a marine bacterium of Gamma-proteobacteria isolated from the surface seawater of the South China Sea.</title>
        <authorList>
            <person name="Cheng H."/>
            <person name="Wu Y.-H."/>
            <person name="Xamxidin M."/>
            <person name="Xu X.-W."/>
        </authorList>
    </citation>
    <scope>NUCLEOTIDE SEQUENCE [LARGE SCALE GENOMIC DNA]</scope>
    <source>
        <strain evidence="4 5">NH169-3</strain>
    </source>
</reference>
<evidence type="ECO:0000259" key="3">
    <source>
        <dbReference type="PROSITE" id="PS50112"/>
    </source>
</evidence>
<keyword evidence="1" id="KW-0175">Coiled coil</keyword>
<dbReference type="CDD" id="cd00130">
    <property type="entry name" value="PAS"/>
    <property type="match status" value="1"/>
</dbReference>
<dbReference type="AlphaFoldDB" id="A0A2T1KP77"/>
<dbReference type="OrthoDB" id="6347338at2"/>
<keyword evidence="5" id="KW-1185">Reference proteome</keyword>
<dbReference type="InterPro" id="IPR035965">
    <property type="entry name" value="PAS-like_dom_sf"/>
</dbReference>
<evidence type="ECO:0000313" key="5">
    <source>
        <dbReference type="Proteomes" id="UP000239866"/>
    </source>
</evidence>
<organism evidence="4 5">
    <name type="scientific">Marinobacter fuscus</name>
    <dbReference type="NCBI Taxonomy" id="2109942"/>
    <lineage>
        <taxon>Bacteria</taxon>
        <taxon>Pseudomonadati</taxon>
        <taxon>Pseudomonadota</taxon>
        <taxon>Gammaproteobacteria</taxon>
        <taxon>Pseudomonadales</taxon>
        <taxon>Marinobacteraceae</taxon>
        <taxon>Marinobacter</taxon>
    </lineage>
</organism>
<dbReference type="SUPFAM" id="SSF55785">
    <property type="entry name" value="PYP-like sensor domain (PAS domain)"/>
    <property type="match status" value="1"/>
</dbReference>
<feature type="coiled-coil region" evidence="1">
    <location>
        <begin position="186"/>
        <end position="220"/>
    </location>
</feature>
<keyword evidence="2" id="KW-1133">Transmembrane helix</keyword>
<keyword evidence="2" id="KW-0472">Membrane</keyword>
<dbReference type="GO" id="GO:0016301">
    <property type="term" value="F:kinase activity"/>
    <property type="evidence" value="ECO:0007669"/>
    <property type="project" value="UniProtKB-KW"/>
</dbReference>
<dbReference type="SMART" id="SM00091">
    <property type="entry name" value="PAS"/>
    <property type="match status" value="1"/>
</dbReference>
<feature type="transmembrane region" description="Helical" evidence="2">
    <location>
        <begin position="21"/>
        <end position="44"/>
    </location>
</feature>
<feature type="transmembrane region" description="Helical" evidence="2">
    <location>
        <begin position="153"/>
        <end position="176"/>
    </location>
</feature>
<accession>A0A2T1KP77</accession>
<dbReference type="InterPro" id="IPR000014">
    <property type="entry name" value="PAS"/>
</dbReference>
<dbReference type="PROSITE" id="PS50112">
    <property type="entry name" value="PAS"/>
    <property type="match status" value="1"/>
</dbReference>
<feature type="domain" description="PAS" evidence="3">
    <location>
        <begin position="217"/>
        <end position="287"/>
    </location>
</feature>
<dbReference type="Proteomes" id="UP000239866">
    <property type="component" value="Unassembled WGS sequence"/>
</dbReference>
<comment type="caution">
    <text evidence="4">The sequence shown here is derived from an EMBL/GenBank/DDBJ whole genome shotgun (WGS) entry which is preliminary data.</text>
</comment>
<evidence type="ECO:0000313" key="4">
    <source>
        <dbReference type="EMBL" id="PSF11838.1"/>
    </source>
</evidence>
<gene>
    <name evidence="4" type="ORF">C7H09_05610</name>
</gene>
<sequence>MDGATEHATRRSRARPAFWPALWIPLVVTLAGWGASLLLAGTVAQQLTELSRENYRASHRALVANLAARVQSEPGSALPAGVSGTLSENLPPGIELRVDSLARHTKRALVIAGRAEQPLLSEALRTELRLPERHWMITTTPTAGQIHQPAGRMYWRILIAGTGLSLLAGGLALWLCRKLGLTRHQHRRQQQALAQGNQQLEHLQIEKAALRQALNDSETRSRDLMRLCGALIAELDERQTISFISAETAQMLGYAPADLLNWPFETLVTEADRNRFRELLSTARQEPAIARADLALHHKTEGTEVPVTIRVLALKTPLPGIAGFRLSAIRRSTPD</sequence>
<keyword evidence="2" id="KW-0812">Transmembrane</keyword>
<dbReference type="RefSeq" id="WP_106761625.1">
    <property type="nucleotide sequence ID" value="NZ_PXNP01000020.1"/>
</dbReference>
<dbReference type="Gene3D" id="3.30.450.20">
    <property type="entry name" value="PAS domain"/>
    <property type="match status" value="1"/>
</dbReference>
<dbReference type="NCBIfam" id="TIGR00229">
    <property type="entry name" value="sensory_box"/>
    <property type="match status" value="1"/>
</dbReference>
<protein>
    <submittedName>
        <fullName evidence="4">Histidine kinase</fullName>
    </submittedName>
</protein>
<keyword evidence="4" id="KW-0418">Kinase</keyword>